<dbReference type="PRINTS" id="PR00071">
    <property type="entry name" value="HMGCOARDTASE"/>
</dbReference>
<dbReference type="SUPFAM" id="SSF55035">
    <property type="entry name" value="NAD-binding domain of HMG-CoA reductase"/>
    <property type="match status" value="1"/>
</dbReference>
<reference evidence="4" key="1">
    <citation type="journal article" date="2014" name="Genome Biol. Evol.">
        <title>Pangenome evidence for extensive interdomain horizontal transfer affecting lineage core and shell genes in uncultured planktonic thaumarchaeota and euryarchaeota.</title>
        <authorList>
            <person name="Deschamps P."/>
            <person name="Zivanovic Y."/>
            <person name="Moreira D."/>
            <person name="Rodriguez-Valera F."/>
            <person name="Lopez-Garcia P."/>
        </authorList>
    </citation>
    <scope>NUCLEOTIDE SEQUENCE</scope>
</reference>
<dbReference type="AlphaFoldDB" id="A0A075I7V9"/>
<gene>
    <name evidence="4" type="primary">mvaA</name>
</gene>
<dbReference type="Pfam" id="PF00368">
    <property type="entry name" value="HMG-CoA_red"/>
    <property type="match status" value="1"/>
</dbReference>
<dbReference type="InterPro" id="IPR009023">
    <property type="entry name" value="HMG_CoA_Rdtase_NAD(P)-bd_sf"/>
</dbReference>
<keyword evidence="2 3" id="KW-0560">Oxidoreductase</keyword>
<dbReference type="CDD" id="cd00644">
    <property type="entry name" value="HMG-CoA_reductase_classII"/>
    <property type="match status" value="1"/>
</dbReference>
<dbReference type="EMBL" id="KF901249">
    <property type="protein sequence ID" value="AIF24064.1"/>
    <property type="molecule type" value="Genomic_DNA"/>
</dbReference>
<dbReference type="InterPro" id="IPR023074">
    <property type="entry name" value="HMG_CoA_Rdtase_cat_sf"/>
</dbReference>
<dbReference type="PROSITE" id="PS50065">
    <property type="entry name" value="HMG_COA_REDUCTASE_4"/>
    <property type="match status" value="1"/>
</dbReference>
<evidence type="ECO:0000256" key="2">
    <source>
        <dbReference type="ARBA" id="ARBA00023002"/>
    </source>
</evidence>
<dbReference type="InterPro" id="IPR004553">
    <property type="entry name" value="HMG_CoA_Rdtase_bac-typ"/>
</dbReference>
<dbReference type="NCBIfam" id="TIGR00532">
    <property type="entry name" value="HMG_CoA_R_NAD"/>
    <property type="match status" value="1"/>
</dbReference>
<dbReference type="PANTHER" id="PTHR10572">
    <property type="entry name" value="3-HYDROXY-3-METHYLGLUTARYL-COENZYME A REDUCTASE"/>
    <property type="match status" value="1"/>
</dbReference>
<name>A0A075I7V9_9ARCH</name>
<comment type="similarity">
    <text evidence="1 3">Belongs to the HMG-CoA reductase family.</text>
</comment>
<evidence type="ECO:0000256" key="3">
    <source>
        <dbReference type="RuleBase" id="RU361219"/>
    </source>
</evidence>
<organism evidence="4">
    <name type="scientific">uncultured marine thaumarchaeote SAT1000_23_E11</name>
    <dbReference type="NCBI Taxonomy" id="1456396"/>
    <lineage>
        <taxon>Archaea</taxon>
        <taxon>Nitrososphaerota</taxon>
        <taxon>environmental samples</taxon>
    </lineage>
</organism>
<evidence type="ECO:0000313" key="4">
    <source>
        <dbReference type="EMBL" id="AIF24064.1"/>
    </source>
</evidence>
<protein>
    <recommendedName>
        <fullName evidence="3">3-hydroxy-3-methylglutaryl coenzyme A reductase</fullName>
        <shortName evidence="3">HMG-CoA reductase</shortName>
    </recommendedName>
</protein>
<dbReference type="InterPro" id="IPR002202">
    <property type="entry name" value="HMG_CoA_Rdtase"/>
</dbReference>
<evidence type="ECO:0000256" key="1">
    <source>
        <dbReference type="ARBA" id="ARBA00007661"/>
    </source>
</evidence>
<dbReference type="PROSITE" id="PS01192">
    <property type="entry name" value="HMG_COA_REDUCTASE_3"/>
    <property type="match status" value="1"/>
</dbReference>
<dbReference type="Gene3D" id="3.90.770.10">
    <property type="entry name" value="3-hydroxy-3-methylglutaryl-coenzyme A Reductase, Chain A, domain 2"/>
    <property type="match status" value="2"/>
</dbReference>
<dbReference type="GO" id="GO:0015936">
    <property type="term" value="P:coenzyme A metabolic process"/>
    <property type="evidence" value="ECO:0007669"/>
    <property type="project" value="InterPro"/>
</dbReference>
<dbReference type="InterPro" id="IPR009029">
    <property type="entry name" value="HMG_CoA_Rdtase_sub-bd_dom_sf"/>
</dbReference>
<proteinExistence type="inferred from homology"/>
<dbReference type="SUPFAM" id="SSF56542">
    <property type="entry name" value="Substrate-binding domain of HMG-CoA reductase"/>
    <property type="match status" value="1"/>
</dbReference>
<dbReference type="InterPro" id="IPR023076">
    <property type="entry name" value="HMG_CoA_Rdtase_CS"/>
</dbReference>
<dbReference type="PANTHER" id="PTHR10572:SF24">
    <property type="entry name" value="3-HYDROXY-3-METHYLGLUTARYL-COENZYME A REDUCTASE"/>
    <property type="match status" value="1"/>
</dbReference>
<accession>A0A075I7V9</accession>
<dbReference type="GO" id="GO:0004420">
    <property type="term" value="F:hydroxymethylglutaryl-CoA reductase (NADPH) activity"/>
    <property type="evidence" value="ECO:0007669"/>
    <property type="project" value="InterPro"/>
</dbReference>
<sequence length="385" mass="40768">MPDSSISKFFEKTLKERLGLIADFSGLSKDELKIIEDATGGISFDKADGMIENAIGTFSLPLGIATNFQINDKDYLIPMVIEEPSVIAASSKAAKIARVQGGFKAEADESYSIGQIQVVNVDVQSAIPKVIGATNEILDLANSKSETLPKLGKGAKEISCKDLPTSSGHMLIVELTIDVGDAMGANVTNTMCEAVAPMIEKLTGGKTLLRILSNYSTKRMVNASAVFDRDAVGGEKVVDDIILAFQFAENDPYRAVTHNKGVMNGVIAVANSTGQDSRAIEAAAHAYASTGGTYSSLTKWSKDKNGNLIGNFELPLSVGIVGGIIRHHPIAKICTKILGVSTAQELSCVLAVAGLAQNFAAMRALVTEGIQKGHMKLHARKEGKN</sequence>